<proteinExistence type="predicted"/>
<feature type="compositionally biased region" description="Gly residues" evidence="1">
    <location>
        <begin position="82"/>
        <end position="91"/>
    </location>
</feature>
<feature type="region of interest" description="Disordered" evidence="1">
    <location>
        <begin position="15"/>
        <end position="137"/>
    </location>
</feature>
<organism evidence="2 3">
    <name type="scientific">Ceratocystis pirilliformis</name>
    <dbReference type="NCBI Taxonomy" id="259994"/>
    <lineage>
        <taxon>Eukaryota</taxon>
        <taxon>Fungi</taxon>
        <taxon>Dikarya</taxon>
        <taxon>Ascomycota</taxon>
        <taxon>Pezizomycotina</taxon>
        <taxon>Sordariomycetes</taxon>
        <taxon>Hypocreomycetidae</taxon>
        <taxon>Microascales</taxon>
        <taxon>Ceratocystidaceae</taxon>
        <taxon>Ceratocystis</taxon>
    </lineage>
</organism>
<sequence>MKSWLVDPNDLLEKIPESARQASPDSPLYQPASFRNLRRSPYRLRKRKRGQSDDGKSQSSRPSRRWPDDDSNDGSGSNSSGTQGGPAGGHQGPPSGSASCGAKDDSDSSSGQQEWTYSSTLHRQKKSTSGTDFSSHHPVSYQKWSQLLKKQIDEHLYHGIEDLWISGPFTGLFAVTLLGCGYKFVGKGTPKSNADRFENEAYVYHRLEPIQGTFVPVYLGQIDLCKMDRDFPHRSGHTLGFMMFLSWAGDRLNVSNKAYWSLKDGGVKSMRAIHEQGVTWRKQHCGPWS</sequence>
<feature type="compositionally biased region" description="Basic residues" evidence="1">
    <location>
        <begin position="36"/>
        <end position="49"/>
    </location>
</feature>
<feature type="compositionally biased region" description="Polar residues" evidence="1">
    <location>
        <begin position="108"/>
        <end position="133"/>
    </location>
</feature>
<evidence type="ECO:0000313" key="3">
    <source>
        <dbReference type="Proteomes" id="UP001583280"/>
    </source>
</evidence>
<dbReference type="Proteomes" id="UP001583280">
    <property type="component" value="Unassembled WGS sequence"/>
</dbReference>
<gene>
    <name evidence="2" type="ORF">Cpir12675_005988</name>
</gene>
<dbReference type="EMBL" id="JAWDJO010000239">
    <property type="protein sequence ID" value="KAL1888925.1"/>
    <property type="molecule type" value="Genomic_DNA"/>
</dbReference>
<accession>A0ABR3YKR3</accession>
<evidence type="ECO:0000256" key="1">
    <source>
        <dbReference type="SAM" id="MobiDB-lite"/>
    </source>
</evidence>
<evidence type="ECO:0000313" key="2">
    <source>
        <dbReference type="EMBL" id="KAL1888925.1"/>
    </source>
</evidence>
<protein>
    <submittedName>
        <fullName evidence="2">Uncharacterized protein</fullName>
    </submittedName>
</protein>
<name>A0ABR3YKR3_9PEZI</name>
<keyword evidence="3" id="KW-1185">Reference proteome</keyword>
<comment type="caution">
    <text evidence="2">The sequence shown here is derived from an EMBL/GenBank/DDBJ whole genome shotgun (WGS) entry which is preliminary data.</text>
</comment>
<reference evidence="2 3" key="1">
    <citation type="journal article" date="2024" name="IMA Fungus">
        <title>IMA Genome - F19 : A genome assembly and annotation guide to empower mycologists, including annotated draft genome sequences of Ceratocystis pirilliformis, Diaporthe australafricana, Fusarium ophioides, Paecilomyces lecythidis, and Sporothrix stenoceras.</title>
        <authorList>
            <person name="Aylward J."/>
            <person name="Wilson A.M."/>
            <person name="Visagie C.M."/>
            <person name="Spraker J."/>
            <person name="Barnes I."/>
            <person name="Buitendag C."/>
            <person name="Ceriani C."/>
            <person name="Del Mar Angel L."/>
            <person name="du Plessis D."/>
            <person name="Fuchs T."/>
            <person name="Gasser K."/>
            <person name="Kramer D."/>
            <person name="Li W."/>
            <person name="Munsamy K."/>
            <person name="Piso A."/>
            <person name="Price J.L."/>
            <person name="Sonnekus B."/>
            <person name="Thomas C."/>
            <person name="van der Nest A."/>
            <person name="van Dijk A."/>
            <person name="van Heerden A."/>
            <person name="van Vuuren N."/>
            <person name="Yilmaz N."/>
            <person name="Duong T.A."/>
            <person name="van der Merwe N.A."/>
            <person name="Wingfield M.J."/>
            <person name="Wingfield B.D."/>
        </authorList>
    </citation>
    <scope>NUCLEOTIDE SEQUENCE [LARGE SCALE GENOMIC DNA]</scope>
    <source>
        <strain evidence="2 3">CMW 12675</strain>
    </source>
</reference>